<sequence length="714" mass="80816">MEVRNIFVKQAMIAPDQPVVLQKGETYDAVVKEKKGDEAVVHLKGTDVRVRTEGEWPQEGRVTIKVVGEQAGVPVARIVPRPPQEANEQAVRFSASEPLSTELRQVDAWLQKHGQPLTKEIVSTLRTFFAEAPGTVEQKLDTVRAVINKHLELTNVHLAAVHEALHGKPLGERLVDMVEELKVNEQKKVRVSMEGKLDDSASTSMSLVGSPQEFVQQLLQRLTALLSEPHQKANGTEMMQAINLLRDKVLHAIEQLKKEPHLEQVLDLIQKEIGEGVQIHPAWRQAFNEALTEVRQLMENGRELAARKSLFDMLSDMEQTLSSGSLDHVPLNGTWMQVSVPMQTKDFLVQTVTAKMAQASRDFQIVKRNVMRHLETVLHWAEQRGQAARLQAKQYLESAIKQLDNVILKSDLMLFTDMATEKQLMKASSQLAEAKKRLRQGDEQGARKLVNGVKETLANMELKLSEAKVKHFVVGLGEPQEDASKAFLRHINEATQPFVDGPSARQLFEAFRRFGFTHEYEAAESFVQKGADEEGTLQNMKAALLQLVQSENEPIARQSVQALANLTGQQLLNRWDAGVGMQSLFFSLPLRWQNEVRNVNVYVNARQDGERIDWENCQLYFLLETKKLGDLGILLQANERSLSVTLRNDRDDFAQKAAPFIDMAKKRLEEIGYHVKMVNITKLTNETKRQEEEKRVPSVRLYGPFTERGYDFTI</sequence>
<dbReference type="RefSeq" id="WP_014196779.1">
    <property type="nucleotide sequence ID" value="NC_016593.1"/>
</dbReference>
<accession>A0ABM5MMI0</accession>
<evidence type="ECO:0008006" key="4">
    <source>
        <dbReference type="Google" id="ProtNLM"/>
    </source>
</evidence>
<keyword evidence="3" id="KW-1185">Reference proteome</keyword>
<dbReference type="GeneID" id="32065020"/>
<dbReference type="EMBL" id="CP003125">
    <property type="protein sequence ID" value="AEV20812.1"/>
    <property type="molecule type" value="Genomic_DNA"/>
</dbReference>
<evidence type="ECO:0000313" key="2">
    <source>
        <dbReference type="EMBL" id="AEV20812.1"/>
    </source>
</evidence>
<organism evidence="2 3">
    <name type="scientific">Geobacillus thermoleovorans CCB_US3_UF5</name>
    <dbReference type="NCBI Taxonomy" id="1111068"/>
    <lineage>
        <taxon>Bacteria</taxon>
        <taxon>Bacillati</taxon>
        <taxon>Bacillota</taxon>
        <taxon>Bacilli</taxon>
        <taxon>Bacillales</taxon>
        <taxon>Anoxybacillaceae</taxon>
        <taxon>Geobacillus</taxon>
        <taxon>Geobacillus thermoleovorans group</taxon>
    </lineage>
</organism>
<proteinExistence type="predicted"/>
<evidence type="ECO:0000313" key="3">
    <source>
        <dbReference type="Proteomes" id="UP000005636"/>
    </source>
</evidence>
<gene>
    <name evidence="2" type="ORF">GTCCBUS3UF5_35110</name>
</gene>
<reference evidence="2 3" key="1">
    <citation type="submission" date="2011-11" db="EMBL/GenBank/DDBJ databases">
        <title>Complete genome sequence of thermophilic Geobacillus thermoleovorans CCB_US3_UF5.</title>
        <authorList>
            <person name="Muhd Sakaff M.K.L."/>
            <person name="Abdul Rahman A.Y."/>
            <person name="Saito J.A."/>
            <person name="Hou S."/>
            <person name="Alam M."/>
        </authorList>
    </citation>
    <scope>NUCLEOTIDE SEQUENCE [LARGE SCALE GENOMIC DNA]</scope>
    <source>
        <strain evidence="2 3">CCB_US3_UF5</strain>
    </source>
</reference>
<protein>
    <recommendedName>
        <fullName evidence="4">Flagellar hook-length control protein-like C-terminal domain-containing protein</fullName>
    </recommendedName>
</protein>
<name>A0ABM5MMI0_GEOTH</name>
<dbReference type="Proteomes" id="UP000005636">
    <property type="component" value="Chromosome"/>
</dbReference>
<evidence type="ECO:0000256" key="1">
    <source>
        <dbReference type="SAM" id="Coils"/>
    </source>
</evidence>
<feature type="coiled-coil region" evidence="1">
    <location>
        <begin position="424"/>
        <end position="470"/>
    </location>
</feature>
<keyword evidence="1" id="KW-0175">Coiled coil</keyword>